<evidence type="ECO:0000256" key="3">
    <source>
        <dbReference type="ARBA" id="ARBA00010763"/>
    </source>
</evidence>
<dbReference type="Pfam" id="PF00994">
    <property type="entry name" value="MoCF_biosynth"/>
    <property type="match status" value="1"/>
</dbReference>
<reference evidence="11 12" key="1">
    <citation type="submission" date="2024-03" db="EMBL/GenBank/DDBJ databases">
        <title>Human intestinal bacterial collection.</title>
        <authorList>
            <person name="Pauvert C."/>
            <person name="Hitch T.C.A."/>
            <person name="Clavel T."/>
        </authorList>
    </citation>
    <scope>NUCLEOTIDE SEQUENCE [LARGE SCALE GENOMIC DNA]</scope>
    <source>
        <strain evidence="11 12">CLA-AP-H27</strain>
    </source>
</reference>
<dbReference type="EMBL" id="JBBMFJ010000005">
    <property type="protein sequence ID" value="MEQ2562335.1"/>
    <property type="molecule type" value="Genomic_DNA"/>
</dbReference>
<proteinExistence type="inferred from homology"/>
<dbReference type="InterPro" id="IPR036688">
    <property type="entry name" value="MoeA_C_domain_IV_sf"/>
</dbReference>
<dbReference type="InterPro" id="IPR029044">
    <property type="entry name" value="Nucleotide-diphossugar_trans"/>
</dbReference>
<dbReference type="InterPro" id="IPR036425">
    <property type="entry name" value="MoaB/Mog-like_dom_sf"/>
</dbReference>
<organism evidence="11 12">
    <name type="scientific">Ventrimonas faecis</name>
    <dbReference type="NCBI Taxonomy" id="3133170"/>
    <lineage>
        <taxon>Bacteria</taxon>
        <taxon>Bacillati</taxon>
        <taxon>Bacillota</taxon>
        <taxon>Clostridia</taxon>
        <taxon>Lachnospirales</taxon>
        <taxon>Lachnospiraceae</taxon>
        <taxon>Ventrimonas</taxon>
    </lineage>
</organism>
<dbReference type="Gene3D" id="3.90.105.10">
    <property type="entry name" value="Molybdopterin biosynthesis moea protein, domain 2"/>
    <property type="match status" value="1"/>
</dbReference>
<dbReference type="NCBIfam" id="NF045515">
    <property type="entry name" value="Glp_gephyrin"/>
    <property type="match status" value="1"/>
</dbReference>
<gene>
    <name evidence="11" type="primary">glp</name>
    <name evidence="11" type="ORF">WMO41_04005</name>
</gene>
<dbReference type="CDD" id="cd00887">
    <property type="entry name" value="MoeA"/>
    <property type="match status" value="1"/>
</dbReference>
<evidence type="ECO:0000256" key="7">
    <source>
        <dbReference type="ARBA" id="ARBA00023150"/>
    </source>
</evidence>
<accession>A0ABV1HJ63</accession>
<dbReference type="InterPro" id="IPR005110">
    <property type="entry name" value="MoeA_linker/N"/>
</dbReference>
<protein>
    <recommendedName>
        <fullName evidence="5 9">Molybdopterin molybdenumtransferase</fullName>
        <ecNumber evidence="4 9">2.10.1.1</ecNumber>
    </recommendedName>
</protein>
<comment type="catalytic activity">
    <reaction evidence="8">
        <text>adenylyl-molybdopterin + molybdate = Mo-molybdopterin + AMP + H(+)</text>
        <dbReference type="Rhea" id="RHEA:35047"/>
        <dbReference type="ChEBI" id="CHEBI:15378"/>
        <dbReference type="ChEBI" id="CHEBI:36264"/>
        <dbReference type="ChEBI" id="CHEBI:62727"/>
        <dbReference type="ChEBI" id="CHEBI:71302"/>
        <dbReference type="ChEBI" id="CHEBI:456215"/>
        <dbReference type="EC" id="2.10.1.1"/>
    </reaction>
</comment>
<evidence type="ECO:0000313" key="11">
    <source>
        <dbReference type="EMBL" id="MEQ2562335.1"/>
    </source>
</evidence>
<keyword evidence="7 9" id="KW-0501">Molybdenum cofactor biosynthesis</keyword>
<dbReference type="PANTHER" id="PTHR10192:SF5">
    <property type="entry name" value="GEPHYRIN"/>
    <property type="match status" value="1"/>
</dbReference>
<dbReference type="SUPFAM" id="SSF53218">
    <property type="entry name" value="Molybdenum cofactor biosynthesis proteins"/>
    <property type="match status" value="1"/>
</dbReference>
<evidence type="ECO:0000313" key="12">
    <source>
        <dbReference type="Proteomes" id="UP001437460"/>
    </source>
</evidence>
<dbReference type="InterPro" id="IPR038987">
    <property type="entry name" value="MoeA-like"/>
</dbReference>
<dbReference type="Gene3D" id="3.40.980.10">
    <property type="entry name" value="MoaB/Mog-like domain"/>
    <property type="match status" value="1"/>
</dbReference>
<dbReference type="InterPro" id="IPR001453">
    <property type="entry name" value="MoaB/Mog_dom"/>
</dbReference>
<dbReference type="SMART" id="SM00852">
    <property type="entry name" value="MoCF_biosynth"/>
    <property type="match status" value="1"/>
</dbReference>
<dbReference type="Pfam" id="PF03453">
    <property type="entry name" value="MoeA_N"/>
    <property type="match status" value="1"/>
</dbReference>
<keyword evidence="12" id="KW-1185">Reference proteome</keyword>
<evidence type="ECO:0000259" key="10">
    <source>
        <dbReference type="SMART" id="SM00852"/>
    </source>
</evidence>
<dbReference type="InterPro" id="IPR005111">
    <property type="entry name" value="MoeA_C_domain_IV"/>
</dbReference>
<comment type="cofactor">
    <cofactor evidence="9">
        <name>Mg(2+)</name>
        <dbReference type="ChEBI" id="CHEBI:18420"/>
    </cofactor>
</comment>
<evidence type="ECO:0000256" key="2">
    <source>
        <dbReference type="ARBA" id="ARBA00005046"/>
    </source>
</evidence>
<dbReference type="NCBIfam" id="TIGR00177">
    <property type="entry name" value="molyb_syn"/>
    <property type="match status" value="1"/>
</dbReference>
<dbReference type="Gene3D" id="2.40.340.10">
    <property type="entry name" value="MoeA, C-terminal, domain IV"/>
    <property type="match status" value="1"/>
</dbReference>
<evidence type="ECO:0000256" key="8">
    <source>
        <dbReference type="ARBA" id="ARBA00047317"/>
    </source>
</evidence>
<dbReference type="Gene3D" id="2.170.190.11">
    <property type="entry name" value="Molybdopterin biosynthesis moea protein, domain 3"/>
    <property type="match status" value="1"/>
</dbReference>
<dbReference type="EC" id="2.10.1.1" evidence="4 9"/>
<keyword evidence="9" id="KW-0479">Metal-binding</keyword>
<keyword evidence="9" id="KW-0808">Transferase</keyword>
<comment type="similarity">
    <text evidence="3 9">Belongs to the MoeA family.</text>
</comment>
<dbReference type="Gene3D" id="3.90.550.10">
    <property type="entry name" value="Spore Coat Polysaccharide Biosynthesis Protein SpsA, Chain A"/>
    <property type="match status" value="1"/>
</dbReference>
<comment type="pathway">
    <text evidence="2 9">Cofactor biosynthesis; molybdopterin biosynthesis.</text>
</comment>
<evidence type="ECO:0000256" key="6">
    <source>
        <dbReference type="ARBA" id="ARBA00022505"/>
    </source>
</evidence>
<dbReference type="SUPFAM" id="SSF63882">
    <property type="entry name" value="MoeA N-terminal region -like"/>
    <property type="match status" value="1"/>
</dbReference>
<evidence type="ECO:0000256" key="4">
    <source>
        <dbReference type="ARBA" id="ARBA00013269"/>
    </source>
</evidence>
<comment type="caution">
    <text evidence="11">The sequence shown here is derived from an EMBL/GenBank/DDBJ whole genome shotgun (WGS) entry which is preliminary data.</text>
</comment>
<evidence type="ECO:0000256" key="1">
    <source>
        <dbReference type="ARBA" id="ARBA00002901"/>
    </source>
</evidence>
<keyword evidence="9" id="KW-0460">Magnesium</keyword>
<dbReference type="PANTHER" id="PTHR10192">
    <property type="entry name" value="MOLYBDOPTERIN BIOSYNTHESIS PROTEIN"/>
    <property type="match status" value="1"/>
</dbReference>
<dbReference type="RefSeq" id="WP_349228660.1">
    <property type="nucleotide sequence ID" value="NZ_JBBMFJ010000005.1"/>
</dbReference>
<feature type="domain" description="MoaB/Mog" evidence="10">
    <location>
        <begin position="309"/>
        <end position="447"/>
    </location>
</feature>
<name>A0ABV1HJ63_9FIRM</name>
<dbReference type="Proteomes" id="UP001437460">
    <property type="component" value="Unassembled WGS sequence"/>
</dbReference>
<dbReference type="SUPFAM" id="SSF63867">
    <property type="entry name" value="MoeA C-terminal domain-like"/>
    <property type="match status" value="1"/>
</dbReference>
<evidence type="ECO:0000256" key="5">
    <source>
        <dbReference type="ARBA" id="ARBA00021108"/>
    </source>
</evidence>
<dbReference type="InterPro" id="IPR036135">
    <property type="entry name" value="MoeA_linker/N_sf"/>
</dbReference>
<keyword evidence="6 9" id="KW-0500">Molybdenum</keyword>
<comment type="function">
    <text evidence="1 9">Catalyzes the insertion of molybdate into adenylated molybdopterin with the concomitant release of AMP.</text>
</comment>
<evidence type="ECO:0000256" key="9">
    <source>
        <dbReference type="RuleBase" id="RU365090"/>
    </source>
</evidence>
<sequence>MESCMRQVKNRRCLVLSVDVPLIPVKELVGLVLETMTYDRNVVLHQEKQQSRALILQHGERQEPLIGVYDTNMADEMEREILQGKGSVFAFLRTVGYGVYKSHRADACFSNINDKARYQQLQGEKQIMENVEIEQAQKLILERTKILQETELVGILDAGGRILAQDMTAEIDNPPFNRSPIDGYACKSEDVKQASREHPVYLQVLEEIDAGHYSEVKVGKGQAVRIMTGAAIPEGCDCCIMQEHTDYGDEKAAVYEGVSAWTNFCYRGEDFKKGTLMIKKDTKLGYVETGILASMGCAEAVVYRHPKVSVLTTGDEVTSPGQPLQPGKIYNSNLTMLVVRLRELGIRPVLAKTISDDPELMGKALKDAAAQSDLIITTGGVSVGKKDILHKAVQVSGSERVFWRVIAKPGTPVLFSVCEGVPVISLSGNPFGAAANFEMLIRPALAKMTRDESLNPVVSQAVMADPFFKESKRRRFIRGILKDGQVYMPSGLHSSGVLSSLQGCNCIVDIPAGSGALKPGDPVKVVLIF</sequence>
<dbReference type="Pfam" id="PF03454">
    <property type="entry name" value="MoeA_C"/>
    <property type="match status" value="1"/>
</dbReference>